<dbReference type="EMBL" id="BONF01000047">
    <property type="protein sequence ID" value="GIF85449.1"/>
    <property type="molecule type" value="Genomic_DNA"/>
</dbReference>
<dbReference type="Proteomes" id="UP000601223">
    <property type="component" value="Unassembled WGS sequence"/>
</dbReference>
<name>A0A8J3JYP1_9ACTN</name>
<accession>A0A8J3JYP1</accession>
<protein>
    <submittedName>
        <fullName evidence="1">Uncharacterized protein</fullName>
    </submittedName>
</protein>
<organism evidence="1 2">
    <name type="scientific">Catellatospora bangladeshensis</name>
    <dbReference type="NCBI Taxonomy" id="310355"/>
    <lineage>
        <taxon>Bacteria</taxon>
        <taxon>Bacillati</taxon>
        <taxon>Actinomycetota</taxon>
        <taxon>Actinomycetes</taxon>
        <taxon>Micromonosporales</taxon>
        <taxon>Micromonosporaceae</taxon>
        <taxon>Catellatospora</taxon>
    </lineage>
</organism>
<sequence length="148" mass="16060">MVLDDLSDDELAELTALAEQHDVELMREGDRGEPVTIAILVGSALAIGAVMHEFERRKGGQVIDLRPDAPKPAYRDKDLQYGLVMIRSADGVVRVEVHEPKGMLGQVLDAINGIVGTLTGQEPDGLLQQLQNAVGDRATVTRDPRDQP</sequence>
<evidence type="ECO:0000313" key="1">
    <source>
        <dbReference type="EMBL" id="GIF85449.1"/>
    </source>
</evidence>
<evidence type="ECO:0000313" key="2">
    <source>
        <dbReference type="Proteomes" id="UP000601223"/>
    </source>
</evidence>
<keyword evidence="2" id="KW-1185">Reference proteome</keyword>
<comment type="caution">
    <text evidence="1">The sequence shown here is derived from an EMBL/GenBank/DDBJ whole genome shotgun (WGS) entry which is preliminary data.</text>
</comment>
<proteinExistence type="predicted"/>
<dbReference type="AlphaFoldDB" id="A0A8J3JYP1"/>
<reference evidence="1 2" key="1">
    <citation type="submission" date="2021-01" db="EMBL/GenBank/DDBJ databases">
        <title>Whole genome shotgun sequence of Catellatospora bangladeshensis NBRC 107357.</title>
        <authorList>
            <person name="Komaki H."/>
            <person name="Tamura T."/>
        </authorList>
    </citation>
    <scope>NUCLEOTIDE SEQUENCE [LARGE SCALE GENOMIC DNA]</scope>
    <source>
        <strain evidence="1 2">NBRC 107357</strain>
    </source>
</reference>
<gene>
    <name evidence="1" type="ORF">Cba03nite_67980</name>
</gene>